<keyword evidence="6" id="KW-0418">Kinase</keyword>
<evidence type="ECO:0000256" key="8">
    <source>
        <dbReference type="ARBA" id="ARBA00022989"/>
    </source>
</evidence>
<dbReference type="GeneID" id="105893589"/>
<dbReference type="SUPFAM" id="SSF47769">
    <property type="entry name" value="SAM/Pointed domain"/>
    <property type="match status" value="1"/>
</dbReference>
<evidence type="ECO:0000256" key="2">
    <source>
        <dbReference type="ARBA" id="ARBA00005441"/>
    </source>
</evidence>
<dbReference type="RefSeq" id="XP_031416422.1">
    <property type="nucleotide sequence ID" value="XM_031560562.2"/>
</dbReference>
<keyword evidence="17" id="KW-1185">Reference proteome</keyword>
<keyword evidence="4" id="KW-0812">Transmembrane</keyword>
<dbReference type="PANTHER" id="PTHR21290:SF28">
    <property type="entry name" value="PHOSPHATIDYLCHOLINE:CERAMIDE CHOLINEPHOSPHOTRANSFERASE 1"/>
    <property type="match status" value="1"/>
</dbReference>
<dbReference type="Pfam" id="PF00536">
    <property type="entry name" value="SAM_1"/>
    <property type="match status" value="1"/>
</dbReference>
<dbReference type="SMART" id="SM00454">
    <property type="entry name" value="SAM"/>
    <property type="match status" value="1"/>
</dbReference>
<accession>A0A6P8EZW2</accession>
<dbReference type="GO" id="GO:0006915">
    <property type="term" value="P:apoptotic process"/>
    <property type="evidence" value="ECO:0007669"/>
    <property type="project" value="UniProtKB-KW"/>
</dbReference>
<evidence type="ECO:0000313" key="18">
    <source>
        <dbReference type="RefSeq" id="XP_031416422.1"/>
    </source>
</evidence>
<evidence type="ECO:0000256" key="3">
    <source>
        <dbReference type="ARBA" id="ARBA00022679"/>
    </source>
</evidence>
<keyword evidence="11" id="KW-0472">Membrane</keyword>
<keyword evidence="9" id="KW-0333">Golgi apparatus</keyword>
<evidence type="ECO:0000256" key="6">
    <source>
        <dbReference type="ARBA" id="ARBA00022777"/>
    </source>
</evidence>
<evidence type="ECO:0000256" key="11">
    <source>
        <dbReference type="ARBA" id="ARBA00023136"/>
    </source>
</evidence>
<evidence type="ECO:0000256" key="12">
    <source>
        <dbReference type="ARBA" id="ARBA00038996"/>
    </source>
</evidence>
<dbReference type="Proteomes" id="UP000515152">
    <property type="component" value="Chromosome 23"/>
</dbReference>
<name>A0A6P8EZW2_CLUHA</name>
<organism evidence="17 18">
    <name type="scientific">Clupea harengus</name>
    <name type="common">Atlantic herring</name>
    <dbReference type="NCBI Taxonomy" id="7950"/>
    <lineage>
        <taxon>Eukaryota</taxon>
        <taxon>Metazoa</taxon>
        <taxon>Chordata</taxon>
        <taxon>Craniata</taxon>
        <taxon>Vertebrata</taxon>
        <taxon>Euteleostomi</taxon>
        <taxon>Actinopterygii</taxon>
        <taxon>Neopterygii</taxon>
        <taxon>Teleostei</taxon>
        <taxon>Clupei</taxon>
        <taxon>Clupeiformes</taxon>
        <taxon>Clupeoidei</taxon>
        <taxon>Clupeidae</taxon>
        <taxon>Clupea</taxon>
    </lineage>
</organism>
<evidence type="ECO:0000256" key="5">
    <source>
        <dbReference type="ARBA" id="ARBA00022703"/>
    </source>
</evidence>
<evidence type="ECO:0000256" key="9">
    <source>
        <dbReference type="ARBA" id="ARBA00023034"/>
    </source>
</evidence>
<dbReference type="GO" id="GO:0005789">
    <property type="term" value="C:endoplasmic reticulum membrane"/>
    <property type="evidence" value="ECO:0007669"/>
    <property type="project" value="TreeGrafter"/>
</dbReference>
<evidence type="ECO:0000256" key="10">
    <source>
        <dbReference type="ARBA" id="ARBA00023098"/>
    </source>
</evidence>
<evidence type="ECO:0000256" key="14">
    <source>
        <dbReference type="ARBA" id="ARBA00042067"/>
    </source>
</evidence>
<dbReference type="Pfam" id="PF14360">
    <property type="entry name" value="PAP2_C"/>
    <property type="match status" value="1"/>
</dbReference>
<dbReference type="GO" id="GO:0047493">
    <property type="term" value="F:ceramide cholinephosphotransferase activity"/>
    <property type="evidence" value="ECO:0007669"/>
    <property type="project" value="TreeGrafter"/>
</dbReference>
<sequence length="416" mass="48453">MKKVAQWSVEEVSRWLTKEGMQEYSEPFQNIDGHALLQLSQTDFQRPPLSLVSSDGGQQLLERVETLRIEHHIEAHKNGHANGHAIRVTDELTLAAGDGNTPGSMPGKRNGMVNGFHKDLVQIPMPEPVRSQFPTEWGKTAVAAFYAICCFVSTTIMISVVHERVPPKEVSPPLPDKFFDFFDRVEWAFSICEINGIILVCLWLLQWTLLKYKSIVGRRYFFIVGTLYLYRCVTMYVTTLPVPGMHFKCSPKLFGDWEAQMRRVVKLIAGGGLTITGSHSMCGDYLYSGHTVMLTLTYLFIKEYSPKRFWWYHWACWLLCAVGIFCILLAHDHYTIDVVVAYFITTRLFWWYHTMANQQVLKEPSPSNFVSRAWWYRFFYYLEENIQGIVPRNYQVPYLWRPWQWGHVKYTRIDSE</sequence>
<keyword evidence="5" id="KW-0053">Apoptosis</keyword>
<protein>
    <recommendedName>
        <fullName evidence="13">Phosphatidylcholine:ceramide cholinephosphotransferase 1</fullName>
        <ecNumber evidence="12">2.7.8.27</ecNumber>
    </recommendedName>
    <alternativeName>
        <fullName evidence="14">Sphingomyelin synthase 1</fullName>
    </alternativeName>
</protein>
<dbReference type="InterPro" id="IPR045221">
    <property type="entry name" value="Sphingomyelin_synth-like"/>
</dbReference>
<dbReference type="GO" id="GO:0006686">
    <property type="term" value="P:sphingomyelin biosynthetic process"/>
    <property type="evidence" value="ECO:0007669"/>
    <property type="project" value="TreeGrafter"/>
</dbReference>
<evidence type="ECO:0000256" key="7">
    <source>
        <dbReference type="ARBA" id="ARBA00022919"/>
    </source>
</evidence>
<dbReference type="GO" id="GO:0005886">
    <property type="term" value="C:plasma membrane"/>
    <property type="evidence" value="ECO:0007669"/>
    <property type="project" value="TreeGrafter"/>
</dbReference>
<dbReference type="FunFam" id="1.10.150.50:FF:000040">
    <property type="entry name" value="Phosphatidylcholine:ceramide cholinephosphotransferase 1"/>
    <property type="match status" value="1"/>
</dbReference>
<keyword evidence="10" id="KW-0443">Lipid metabolism</keyword>
<dbReference type="GO" id="GO:0016301">
    <property type="term" value="F:kinase activity"/>
    <property type="evidence" value="ECO:0007669"/>
    <property type="project" value="UniProtKB-KW"/>
</dbReference>
<evidence type="ECO:0000256" key="15">
    <source>
        <dbReference type="ARBA" id="ARBA00049904"/>
    </source>
</evidence>
<evidence type="ECO:0000256" key="1">
    <source>
        <dbReference type="ARBA" id="ARBA00004653"/>
    </source>
</evidence>
<dbReference type="KEGG" id="char:105893589"/>
<dbReference type="GO" id="GO:0033188">
    <property type="term" value="F:sphingomyelin synthase activity"/>
    <property type="evidence" value="ECO:0007669"/>
    <property type="project" value="UniProtKB-EC"/>
</dbReference>
<gene>
    <name evidence="18" type="primary">sgms1b</name>
</gene>
<evidence type="ECO:0000259" key="16">
    <source>
        <dbReference type="PROSITE" id="PS50105"/>
    </source>
</evidence>
<dbReference type="OrthoDB" id="422827at2759"/>
<proteinExistence type="inferred from homology"/>
<keyword evidence="8" id="KW-1133">Transmembrane helix</keyword>
<comment type="subcellular location">
    <subcellularLocation>
        <location evidence="1">Golgi apparatus membrane</location>
        <topology evidence="1">Multi-pass membrane protein</topology>
    </subcellularLocation>
</comment>
<dbReference type="EC" id="2.7.8.27" evidence="12"/>
<comment type="similarity">
    <text evidence="2">Belongs to the sphingomyelin synthase family.</text>
</comment>
<dbReference type="InterPro" id="IPR013761">
    <property type="entry name" value="SAM/pointed_sf"/>
</dbReference>
<keyword evidence="7" id="KW-0746">Sphingolipid metabolism</keyword>
<keyword evidence="3" id="KW-0808">Transferase</keyword>
<dbReference type="PANTHER" id="PTHR21290">
    <property type="entry name" value="SPHINGOMYELIN SYNTHETASE"/>
    <property type="match status" value="1"/>
</dbReference>
<evidence type="ECO:0000256" key="4">
    <source>
        <dbReference type="ARBA" id="ARBA00022692"/>
    </source>
</evidence>
<dbReference type="CTD" id="566563"/>
<evidence type="ECO:0000313" key="17">
    <source>
        <dbReference type="Proteomes" id="UP000515152"/>
    </source>
</evidence>
<dbReference type="AlphaFoldDB" id="A0A6P8EZW2"/>
<reference evidence="18" key="1">
    <citation type="submission" date="2025-08" db="UniProtKB">
        <authorList>
            <consortium name="RefSeq"/>
        </authorList>
    </citation>
    <scope>IDENTIFICATION</scope>
</reference>
<dbReference type="PROSITE" id="PS50105">
    <property type="entry name" value="SAM_DOMAIN"/>
    <property type="match status" value="1"/>
</dbReference>
<dbReference type="InterPro" id="IPR001660">
    <property type="entry name" value="SAM"/>
</dbReference>
<feature type="domain" description="SAM" evidence="16">
    <location>
        <begin position="7"/>
        <end position="70"/>
    </location>
</feature>
<comment type="catalytic activity">
    <reaction evidence="15">
        <text>an N-acylsphing-4-enine + a 1,2-diacyl-sn-glycero-3-phosphoethanolamine = an N-acylsphing-4-enine 1-phosphoethanolamine + a 1,2-diacyl-sn-glycerol</text>
        <dbReference type="Rhea" id="RHEA:36079"/>
        <dbReference type="ChEBI" id="CHEBI:17815"/>
        <dbReference type="ChEBI" id="CHEBI:52639"/>
        <dbReference type="ChEBI" id="CHEBI:64612"/>
        <dbReference type="ChEBI" id="CHEBI:73203"/>
    </reaction>
    <physiologicalReaction direction="left-to-right" evidence="15">
        <dbReference type="Rhea" id="RHEA:36080"/>
    </physiologicalReaction>
</comment>
<dbReference type="GO" id="GO:0046513">
    <property type="term" value="P:ceramide biosynthetic process"/>
    <property type="evidence" value="ECO:0007669"/>
    <property type="project" value="TreeGrafter"/>
</dbReference>
<dbReference type="Gene3D" id="1.10.150.50">
    <property type="entry name" value="Transcription Factor, Ets-1"/>
    <property type="match status" value="1"/>
</dbReference>
<dbReference type="CDD" id="cd01610">
    <property type="entry name" value="PAP2_like"/>
    <property type="match status" value="1"/>
</dbReference>
<dbReference type="InterPro" id="IPR025749">
    <property type="entry name" value="Sphingomyelin_synth-like_dom"/>
</dbReference>
<dbReference type="GO" id="GO:0000139">
    <property type="term" value="C:Golgi membrane"/>
    <property type="evidence" value="ECO:0007669"/>
    <property type="project" value="UniProtKB-SubCell"/>
</dbReference>
<evidence type="ECO:0000256" key="13">
    <source>
        <dbReference type="ARBA" id="ARBA00039805"/>
    </source>
</evidence>